<dbReference type="PRINTS" id="PR00035">
    <property type="entry name" value="HTHGNTR"/>
</dbReference>
<dbReference type="SMART" id="SM00895">
    <property type="entry name" value="FCD"/>
    <property type="match status" value="1"/>
</dbReference>
<dbReference type="SUPFAM" id="SSF46785">
    <property type="entry name" value="Winged helix' DNA-binding domain"/>
    <property type="match status" value="1"/>
</dbReference>
<dbReference type="PANTHER" id="PTHR43537">
    <property type="entry name" value="TRANSCRIPTIONAL REGULATOR, GNTR FAMILY"/>
    <property type="match status" value="1"/>
</dbReference>
<keyword evidence="2" id="KW-0238">DNA-binding</keyword>
<dbReference type="SUPFAM" id="SSF48008">
    <property type="entry name" value="GntR ligand-binding domain-like"/>
    <property type="match status" value="1"/>
</dbReference>
<dbReference type="InterPro" id="IPR008920">
    <property type="entry name" value="TF_FadR/GntR_C"/>
</dbReference>
<dbReference type="InterPro" id="IPR000524">
    <property type="entry name" value="Tscrpt_reg_HTH_GntR"/>
</dbReference>
<organism evidence="5 6">
    <name type="scientific">Cupriavidus numazuensis</name>
    <dbReference type="NCBI Taxonomy" id="221992"/>
    <lineage>
        <taxon>Bacteria</taxon>
        <taxon>Pseudomonadati</taxon>
        <taxon>Pseudomonadota</taxon>
        <taxon>Betaproteobacteria</taxon>
        <taxon>Burkholderiales</taxon>
        <taxon>Burkholderiaceae</taxon>
        <taxon>Cupriavidus</taxon>
    </lineage>
</organism>
<dbReference type="InterPro" id="IPR036390">
    <property type="entry name" value="WH_DNA-bd_sf"/>
</dbReference>
<keyword evidence="3" id="KW-0804">Transcription</keyword>
<dbReference type="Pfam" id="PF07729">
    <property type="entry name" value="FCD"/>
    <property type="match status" value="1"/>
</dbReference>
<comment type="caution">
    <text evidence="5">The sequence shown here is derived from an EMBL/GenBank/DDBJ whole genome shotgun (WGS) entry which is preliminary data.</text>
</comment>
<dbReference type="CDD" id="cd07377">
    <property type="entry name" value="WHTH_GntR"/>
    <property type="match status" value="1"/>
</dbReference>
<evidence type="ECO:0000313" key="5">
    <source>
        <dbReference type="EMBL" id="CAG2154142.1"/>
    </source>
</evidence>
<dbReference type="PROSITE" id="PS50949">
    <property type="entry name" value="HTH_GNTR"/>
    <property type="match status" value="1"/>
</dbReference>
<reference evidence="5 6" key="1">
    <citation type="submission" date="2021-03" db="EMBL/GenBank/DDBJ databases">
        <authorList>
            <person name="Peeters C."/>
        </authorList>
    </citation>
    <scope>NUCLEOTIDE SEQUENCE [LARGE SCALE GENOMIC DNA]</scope>
    <source>
        <strain evidence="5 6">LMG 26411</strain>
    </source>
</reference>
<dbReference type="EMBL" id="CAJPVI010000030">
    <property type="protein sequence ID" value="CAG2154142.1"/>
    <property type="molecule type" value="Genomic_DNA"/>
</dbReference>
<protein>
    <submittedName>
        <fullName evidence="5">HTH-type transcriptional repressor NanR</fullName>
    </submittedName>
</protein>
<keyword evidence="6" id="KW-1185">Reference proteome</keyword>
<evidence type="ECO:0000256" key="2">
    <source>
        <dbReference type="ARBA" id="ARBA00023125"/>
    </source>
</evidence>
<keyword evidence="1" id="KW-0805">Transcription regulation</keyword>
<dbReference type="PANTHER" id="PTHR43537:SF24">
    <property type="entry name" value="GLUCONATE OPERON TRANSCRIPTIONAL REPRESSOR"/>
    <property type="match status" value="1"/>
</dbReference>
<evidence type="ECO:0000256" key="3">
    <source>
        <dbReference type="ARBA" id="ARBA00023163"/>
    </source>
</evidence>
<evidence type="ECO:0000256" key="1">
    <source>
        <dbReference type="ARBA" id="ARBA00023015"/>
    </source>
</evidence>
<dbReference type="Gene3D" id="1.20.120.530">
    <property type="entry name" value="GntR ligand-binding domain-like"/>
    <property type="match status" value="1"/>
</dbReference>
<evidence type="ECO:0000313" key="6">
    <source>
        <dbReference type="Proteomes" id="UP000672657"/>
    </source>
</evidence>
<feature type="domain" description="HTH gntR-type" evidence="4">
    <location>
        <begin position="14"/>
        <end position="81"/>
    </location>
</feature>
<accession>A0ABM8TLU5</accession>
<proteinExistence type="predicted"/>
<dbReference type="InterPro" id="IPR036388">
    <property type="entry name" value="WH-like_DNA-bd_sf"/>
</dbReference>
<name>A0ABM8TLU5_9BURK</name>
<gene>
    <name evidence="5" type="primary">nanR_1</name>
    <name evidence="5" type="ORF">LMG26411_04551</name>
</gene>
<dbReference type="SMART" id="SM00345">
    <property type="entry name" value="HTH_GNTR"/>
    <property type="match status" value="1"/>
</dbReference>
<dbReference type="Proteomes" id="UP000672657">
    <property type="component" value="Unassembled WGS sequence"/>
</dbReference>
<sequence length="219" mass="24704">MVLDAHEMRIKPTVLVREKVVEVLRQAIRNGVLQPGRRLTERELTELTGVSRTSVREALRHLQAERLVEASSSRGLRVVVPTEDEVRHIYEVRAELEPLVVALFAQRASQKEIDALLDIRRQPTDSWDGLQRFDELLLTGSSNPVLREILNGLYTRIHALRQISISIPGRCAVSKQEFDEVVAAIERRCPEDAAKAARRHVKAAQAAAFIALKMLHDSV</sequence>
<dbReference type="InterPro" id="IPR011711">
    <property type="entry name" value="GntR_C"/>
</dbReference>
<evidence type="ECO:0000259" key="4">
    <source>
        <dbReference type="PROSITE" id="PS50949"/>
    </source>
</evidence>
<dbReference type="Gene3D" id="1.10.10.10">
    <property type="entry name" value="Winged helix-like DNA-binding domain superfamily/Winged helix DNA-binding domain"/>
    <property type="match status" value="1"/>
</dbReference>
<dbReference type="Pfam" id="PF00392">
    <property type="entry name" value="GntR"/>
    <property type="match status" value="1"/>
</dbReference>